<feature type="transmembrane region" description="Helical" evidence="1">
    <location>
        <begin position="250"/>
        <end position="271"/>
    </location>
</feature>
<dbReference type="GO" id="GO:0140359">
    <property type="term" value="F:ABC-type transporter activity"/>
    <property type="evidence" value="ECO:0007669"/>
    <property type="project" value="InterPro"/>
</dbReference>
<sequence>MMTLVRAELRKTSTTRISWTMPVAMFLVGGLFAALQGFALVSFGEIPGPDGQTIAPVEAFGETAIARLVYTGGFQFGYLLALVLGILSMSGEFRHQTITGTLLSTPRRGRLILGKLLALAVVVTLNGLAFIAGSLVGGGLILLSGDVALFPDAGGLVLTLLRLLLVLVLWGLIGFGLGVLVTNQVVALFAGIAIALLVEPLLSFLIQFLDPVAEAARYFPSQATTAALDLYAGVDAEAADIFGGGDLLTWWVAALVLLGYALVMTVLGWIVTARRDVA</sequence>
<dbReference type="PANTHER" id="PTHR37305">
    <property type="entry name" value="INTEGRAL MEMBRANE PROTEIN-RELATED"/>
    <property type="match status" value="1"/>
</dbReference>
<dbReference type="STRING" id="1758689.SGUI_1273"/>
<dbReference type="PANTHER" id="PTHR37305:SF1">
    <property type="entry name" value="MEMBRANE PROTEIN"/>
    <property type="match status" value="1"/>
</dbReference>
<keyword evidence="3" id="KW-1185">Reference proteome</keyword>
<name>A0A1B1NB56_9MICO</name>
<dbReference type="GO" id="GO:0005886">
    <property type="term" value="C:plasma membrane"/>
    <property type="evidence" value="ECO:0007669"/>
    <property type="project" value="UniProtKB-SubCell"/>
</dbReference>
<protein>
    <submittedName>
        <fullName evidence="2">ABC transport system membrane protein</fullName>
    </submittedName>
</protein>
<feature type="transmembrane region" description="Helical" evidence="1">
    <location>
        <begin position="21"/>
        <end position="44"/>
    </location>
</feature>
<feature type="transmembrane region" description="Helical" evidence="1">
    <location>
        <begin position="187"/>
        <end position="209"/>
    </location>
</feature>
<evidence type="ECO:0000256" key="1">
    <source>
        <dbReference type="SAM" id="Phobius"/>
    </source>
</evidence>
<organism evidence="2 3">
    <name type="scientific">Serinicoccus hydrothermalis</name>
    <dbReference type="NCBI Taxonomy" id="1758689"/>
    <lineage>
        <taxon>Bacteria</taxon>
        <taxon>Bacillati</taxon>
        <taxon>Actinomycetota</taxon>
        <taxon>Actinomycetes</taxon>
        <taxon>Micrococcales</taxon>
        <taxon>Ornithinimicrobiaceae</taxon>
        <taxon>Serinicoccus</taxon>
    </lineage>
</organism>
<evidence type="ECO:0000313" key="3">
    <source>
        <dbReference type="Proteomes" id="UP000092482"/>
    </source>
</evidence>
<dbReference type="RefSeq" id="WP_066637784.1">
    <property type="nucleotide sequence ID" value="NZ_CP014989.1"/>
</dbReference>
<keyword evidence="1" id="KW-1133">Transmembrane helix</keyword>
<feature type="transmembrane region" description="Helical" evidence="1">
    <location>
        <begin position="64"/>
        <end position="87"/>
    </location>
</feature>
<gene>
    <name evidence="2" type="ORF">SGUI_1273</name>
</gene>
<feature type="transmembrane region" description="Helical" evidence="1">
    <location>
        <begin position="116"/>
        <end position="143"/>
    </location>
</feature>
<dbReference type="AlphaFoldDB" id="A0A1B1NB56"/>
<reference evidence="2 3" key="1">
    <citation type="submission" date="2016-03" db="EMBL/GenBank/DDBJ databases">
        <title>Shallow-sea hydrothermal system.</title>
        <authorList>
            <person name="Tang K."/>
        </authorList>
    </citation>
    <scope>NUCLEOTIDE SEQUENCE [LARGE SCALE GENOMIC DNA]</scope>
    <source>
        <strain evidence="2 3">JLT9</strain>
    </source>
</reference>
<dbReference type="OrthoDB" id="5244396at2"/>
<evidence type="ECO:0000313" key="2">
    <source>
        <dbReference type="EMBL" id="ANS78669.1"/>
    </source>
</evidence>
<dbReference type="Pfam" id="PF12679">
    <property type="entry name" value="ABC2_membrane_2"/>
    <property type="match status" value="1"/>
</dbReference>
<dbReference type="Proteomes" id="UP000092482">
    <property type="component" value="Chromosome"/>
</dbReference>
<keyword evidence="1" id="KW-0472">Membrane</keyword>
<feature type="transmembrane region" description="Helical" evidence="1">
    <location>
        <begin position="155"/>
        <end position="180"/>
    </location>
</feature>
<proteinExistence type="predicted"/>
<accession>A0A1B1NB56</accession>
<keyword evidence="1" id="KW-0812">Transmembrane</keyword>
<dbReference type="EMBL" id="CP014989">
    <property type="protein sequence ID" value="ANS78669.1"/>
    <property type="molecule type" value="Genomic_DNA"/>
</dbReference>
<dbReference type="KEGG" id="serj:SGUI_1273"/>